<reference evidence="2 3" key="1">
    <citation type="submission" date="2016-02" db="EMBL/GenBank/DDBJ databases">
        <authorList>
            <consortium name="Pathogen Informatics"/>
        </authorList>
    </citation>
    <scope>NUCLEOTIDE SEQUENCE [LARGE SCALE GENOMIC DNA]</scope>
    <source>
        <strain evidence="2 3">LSS52</strain>
    </source>
</reference>
<gene>
    <name evidence="2" type="primary">srtB</name>
    <name evidence="2" type="ORF">ERS132414_01873</name>
</gene>
<sequence>MKKLQNNKLILALLSLLAVFTIAIGGFFLLNGGGSSNGTSSNPTSAVQSSSSGAQAYQLTDEEKKSLTEQFDGLKAINSDTIAYVYAPGTKLDEPVVQTTDNSTYLSKLFDGSGEDPFMGTVFMDMDNKSDFSDQLTWLFGHARGSKVPDSRMFNDVNYYDDQTFFNEHPFVVIRTPEKIHYYQAAFMIIVPESTAFYRTSFDNNQQFVEQLTAVREGAVTKNDAITINESDKYVVLSTCREDDVTIRANLYLREVPESELADFVATNKDKLTYVPTR</sequence>
<dbReference type="SUPFAM" id="SSF63817">
    <property type="entry name" value="Sortase"/>
    <property type="match status" value="1"/>
</dbReference>
<feature type="region of interest" description="Disordered" evidence="1">
    <location>
        <begin position="39"/>
        <end position="59"/>
    </location>
</feature>
<dbReference type="RefSeq" id="WP_044776811.1">
    <property type="nucleotide sequence ID" value="NZ_CEDY01000052.1"/>
</dbReference>
<protein>
    <submittedName>
        <fullName evidence="2">Sortase B putative</fullName>
    </submittedName>
</protein>
<proteinExistence type="predicted"/>
<accession>A0A0Z8GWL7</accession>
<dbReference type="InterPro" id="IPR009835">
    <property type="entry name" value="SrtB"/>
</dbReference>
<dbReference type="CDD" id="cd05826">
    <property type="entry name" value="Sortase_B"/>
    <property type="match status" value="1"/>
</dbReference>
<feature type="compositionally biased region" description="Low complexity" evidence="1">
    <location>
        <begin position="45"/>
        <end position="58"/>
    </location>
</feature>
<organism evidence="2 3">
    <name type="scientific">Streptococcus suis</name>
    <dbReference type="NCBI Taxonomy" id="1307"/>
    <lineage>
        <taxon>Bacteria</taxon>
        <taxon>Bacillati</taxon>
        <taxon>Bacillota</taxon>
        <taxon>Bacilli</taxon>
        <taxon>Lactobacillales</taxon>
        <taxon>Streptococcaceae</taxon>
        <taxon>Streptococcus</taxon>
    </lineage>
</organism>
<dbReference type="InterPro" id="IPR023365">
    <property type="entry name" value="Sortase_dom-sf"/>
</dbReference>
<dbReference type="EMBL" id="FIHA01000043">
    <property type="protein sequence ID" value="CYV06355.1"/>
    <property type="molecule type" value="Genomic_DNA"/>
</dbReference>
<dbReference type="NCBIfam" id="NF040525">
    <property type="entry name" value="SrtB_LPKTxSAVK"/>
    <property type="match status" value="1"/>
</dbReference>
<dbReference type="Gene3D" id="2.40.260.10">
    <property type="entry name" value="Sortase"/>
    <property type="match status" value="1"/>
</dbReference>
<dbReference type="Proteomes" id="UP000072794">
    <property type="component" value="Unassembled WGS sequence"/>
</dbReference>
<dbReference type="AlphaFoldDB" id="A0A0Z8GWL7"/>
<name>A0A0Z8GWL7_STRSU</name>
<evidence type="ECO:0000256" key="1">
    <source>
        <dbReference type="SAM" id="MobiDB-lite"/>
    </source>
</evidence>
<dbReference type="NCBIfam" id="TIGR03064">
    <property type="entry name" value="sortase_srtB"/>
    <property type="match status" value="1"/>
</dbReference>
<evidence type="ECO:0000313" key="3">
    <source>
        <dbReference type="Proteomes" id="UP000072794"/>
    </source>
</evidence>
<evidence type="ECO:0000313" key="2">
    <source>
        <dbReference type="EMBL" id="CYV06355.1"/>
    </source>
</evidence>